<dbReference type="Pfam" id="PF17919">
    <property type="entry name" value="RT_RNaseH_2"/>
    <property type="match status" value="1"/>
</dbReference>
<dbReference type="InterPro" id="IPR041577">
    <property type="entry name" value="RT_RNaseH_2"/>
</dbReference>
<dbReference type="EMBL" id="BMAT01011613">
    <property type="protein sequence ID" value="GFR75790.1"/>
    <property type="molecule type" value="Genomic_DNA"/>
</dbReference>
<dbReference type="FunFam" id="3.30.70.270:FF:000020">
    <property type="entry name" value="Transposon Tf2-6 polyprotein-like Protein"/>
    <property type="match status" value="1"/>
</dbReference>
<name>A0AAV4FSY1_9GAST</name>
<reference evidence="4 5" key="1">
    <citation type="journal article" date="2021" name="Elife">
        <title>Chloroplast acquisition without the gene transfer in kleptoplastic sea slugs, Plakobranchus ocellatus.</title>
        <authorList>
            <person name="Maeda T."/>
            <person name="Takahashi S."/>
            <person name="Yoshida T."/>
            <person name="Shimamura S."/>
            <person name="Takaki Y."/>
            <person name="Nagai Y."/>
            <person name="Toyoda A."/>
            <person name="Suzuki Y."/>
            <person name="Arimoto A."/>
            <person name="Ishii H."/>
            <person name="Satoh N."/>
            <person name="Nishiyama T."/>
            <person name="Hasebe M."/>
            <person name="Maruyama T."/>
            <person name="Minagawa J."/>
            <person name="Obokata J."/>
            <person name="Shigenobu S."/>
        </authorList>
    </citation>
    <scope>NUCLEOTIDE SEQUENCE [LARGE SCALE GENOMIC DNA]</scope>
</reference>
<keyword evidence="2" id="KW-0175">Coiled coil</keyword>
<gene>
    <name evidence="4" type="ORF">ElyMa_005783800</name>
</gene>
<dbReference type="Gene3D" id="3.30.70.270">
    <property type="match status" value="2"/>
</dbReference>
<dbReference type="InterPro" id="IPR036397">
    <property type="entry name" value="RNaseH_sf"/>
</dbReference>
<dbReference type="Gene3D" id="3.10.10.10">
    <property type="entry name" value="HIV Type 1 Reverse Transcriptase, subunit A, domain 1"/>
    <property type="match status" value="1"/>
</dbReference>
<evidence type="ECO:0000313" key="5">
    <source>
        <dbReference type="Proteomes" id="UP000762676"/>
    </source>
</evidence>
<evidence type="ECO:0000259" key="3">
    <source>
        <dbReference type="PROSITE" id="PS50878"/>
    </source>
</evidence>
<dbReference type="InterPro" id="IPR050951">
    <property type="entry name" value="Retrovirus_Pol_polyprotein"/>
</dbReference>
<feature type="domain" description="Reverse transcriptase" evidence="3">
    <location>
        <begin position="249"/>
        <end position="426"/>
    </location>
</feature>
<dbReference type="PANTHER" id="PTHR37984">
    <property type="entry name" value="PROTEIN CBG26694"/>
    <property type="match status" value="1"/>
</dbReference>
<evidence type="ECO:0000256" key="1">
    <source>
        <dbReference type="ARBA" id="ARBA00023268"/>
    </source>
</evidence>
<evidence type="ECO:0000313" key="4">
    <source>
        <dbReference type="EMBL" id="GFR75790.1"/>
    </source>
</evidence>
<organism evidence="4 5">
    <name type="scientific">Elysia marginata</name>
    <dbReference type="NCBI Taxonomy" id="1093978"/>
    <lineage>
        <taxon>Eukaryota</taxon>
        <taxon>Metazoa</taxon>
        <taxon>Spiralia</taxon>
        <taxon>Lophotrochozoa</taxon>
        <taxon>Mollusca</taxon>
        <taxon>Gastropoda</taxon>
        <taxon>Heterobranchia</taxon>
        <taxon>Euthyneura</taxon>
        <taxon>Panpulmonata</taxon>
        <taxon>Sacoglossa</taxon>
        <taxon>Placobranchoidea</taxon>
        <taxon>Plakobranchidae</taxon>
        <taxon>Elysia</taxon>
    </lineage>
</organism>
<dbReference type="Proteomes" id="UP000762676">
    <property type="component" value="Unassembled WGS sequence"/>
</dbReference>
<dbReference type="GO" id="GO:0006259">
    <property type="term" value="P:DNA metabolic process"/>
    <property type="evidence" value="ECO:0007669"/>
    <property type="project" value="UniProtKB-ARBA"/>
</dbReference>
<evidence type="ECO:0000256" key="2">
    <source>
        <dbReference type="SAM" id="Coils"/>
    </source>
</evidence>
<dbReference type="InterPro" id="IPR043502">
    <property type="entry name" value="DNA/RNA_pol_sf"/>
</dbReference>
<sequence length="642" mass="73102">MNILRKLWTKDIEEPEVKSSYEYVLNLRERLDDTLKTAREELEKAQGRQKHYYDRTAKCRKFSVGEKVLVLLPTDSNKLLMQWKGPFEVVAMVGVNDHRINMGGKVKTFHANLLKGYIARDQDIHQAAVDEGAPTSSSAISAASLTVIEDNEGEHFNDSDCEPLPEIGGWGRNETVNDLQYGDQLTPDQRRQLEEIASSHSSIFSDRPGTVSTEAHRIELTSLTPVHERPYPVPYAMMQTLRDELRKMEDLKIIRKSSSPYSSPVVVVKKKDGSNRVCIDYRRLNKITTFDPQPMTPPADVFQGMERDQYFSKLDLSKGYWQIPVRKEVIQKTAFVTMDCHCEFLKMPFGMMNSGATLTRAVKKLLCGMDNIVVYIDDLLVHTETWEAHVETLVELFRRLREANFTIRPIKCVLGSPTVDFIGHRLGQGTISLQNENVEKVRNAPRPKTKKEVRAFLGLVGYYKEFVPNFVAISAPPSDVVRKGQPNTVNWGDSQEKAYNSLKFAVTSKPVLQLPDIDKWFILRTDASSRGFGAAVMLESILFHHDNAPAHTAHAVTDVLAGYKWELLEHPRYSPDFAPCDFHLFPKMKEHLRGQRFETEEDIIQATKVAIKNLDKCFYVTAFKDRLQRIEKGANNGGCYVE</sequence>
<dbReference type="PANTHER" id="PTHR37984:SF5">
    <property type="entry name" value="PROTEIN NYNRIN-LIKE"/>
    <property type="match status" value="1"/>
</dbReference>
<proteinExistence type="predicted"/>
<accession>A0AAV4FSY1</accession>
<dbReference type="CDD" id="cd01647">
    <property type="entry name" value="RT_LTR"/>
    <property type="match status" value="1"/>
</dbReference>
<dbReference type="GO" id="GO:0003676">
    <property type="term" value="F:nucleic acid binding"/>
    <property type="evidence" value="ECO:0007669"/>
    <property type="project" value="InterPro"/>
</dbReference>
<dbReference type="GO" id="GO:0003824">
    <property type="term" value="F:catalytic activity"/>
    <property type="evidence" value="ECO:0007669"/>
    <property type="project" value="UniProtKB-KW"/>
</dbReference>
<protein>
    <submittedName>
        <fullName evidence="4">Zinc finger protein</fullName>
    </submittedName>
</protein>
<dbReference type="SUPFAM" id="SSF56672">
    <property type="entry name" value="DNA/RNA polymerases"/>
    <property type="match status" value="1"/>
</dbReference>
<dbReference type="PROSITE" id="PS50878">
    <property type="entry name" value="RT_POL"/>
    <property type="match status" value="1"/>
</dbReference>
<keyword evidence="5" id="KW-1185">Reference proteome</keyword>
<dbReference type="Pfam" id="PF00078">
    <property type="entry name" value="RVT_1"/>
    <property type="match status" value="1"/>
</dbReference>
<dbReference type="InterPro" id="IPR043128">
    <property type="entry name" value="Rev_trsase/Diguanyl_cyclase"/>
</dbReference>
<dbReference type="Gene3D" id="3.30.420.10">
    <property type="entry name" value="Ribonuclease H-like superfamily/Ribonuclease H"/>
    <property type="match status" value="1"/>
</dbReference>
<dbReference type="InterPro" id="IPR000477">
    <property type="entry name" value="RT_dom"/>
</dbReference>
<feature type="coiled-coil region" evidence="2">
    <location>
        <begin position="28"/>
        <end position="55"/>
    </location>
</feature>
<dbReference type="AlphaFoldDB" id="A0AAV4FSY1"/>
<keyword evidence="1" id="KW-0511">Multifunctional enzyme</keyword>
<comment type="caution">
    <text evidence="4">The sequence shown here is derived from an EMBL/GenBank/DDBJ whole genome shotgun (WGS) entry which is preliminary data.</text>
</comment>